<feature type="chain" id="PRO_5020841144" evidence="2">
    <location>
        <begin position="19"/>
        <end position="514"/>
    </location>
</feature>
<dbReference type="PANTHER" id="PTHR46825:SF15">
    <property type="entry name" value="BETA-LACTAMASE-RELATED DOMAIN-CONTAINING PROTEIN"/>
    <property type="match status" value="1"/>
</dbReference>
<feature type="domain" description="Beta-lactamase-related" evidence="3">
    <location>
        <begin position="41"/>
        <end position="357"/>
    </location>
</feature>
<feature type="region of interest" description="Disordered" evidence="1">
    <location>
        <begin position="385"/>
        <end position="407"/>
    </location>
</feature>
<keyword evidence="2" id="KW-0732">Signal</keyword>
<accession>A0A4V3QWF8</accession>
<dbReference type="Gene3D" id="3.40.710.10">
    <property type="entry name" value="DD-peptidase/beta-lactamase superfamily"/>
    <property type="match status" value="1"/>
</dbReference>
<keyword evidence="6" id="KW-1185">Reference proteome</keyword>
<feature type="signal peptide" evidence="2">
    <location>
        <begin position="1"/>
        <end position="18"/>
    </location>
</feature>
<comment type="caution">
    <text evidence="5">The sequence shown here is derived from an EMBL/GenBank/DDBJ whole genome shotgun (WGS) entry which is preliminary data.</text>
</comment>
<dbReference type="InterPro" id="IPR021860">
    <property type="entry name" value="Peptidase_S12_Pab87-rel_C"/>
</dbReference>
<sequence>MLGKLAALLIAVATPVAARPIDPVTAAEGDAIRAMAAFRPVGMAVAYIADGELQFAEGFGVRGLNDPARVDPDTVFGIASLTKAFTATALAMLVDDGKLAWDDRVVDRLPGFAMSDPWVTREMRVRDLLVHRSGLARGAGDLLTWPDGTATPGEVMAALRYLPLTQGFRSGFLYDNALYSVAGLLVARVSGMAWEDFVRARIFDPLGMASCSADPRRPRAANVAGRHASTGGGARLLAHAPAQPDPAGSIACSVRDMAKWAQFNLAGGVAPDGTRLLREAQMREILTGVTPMRPQGILRRLGATHFSLYGLGWTLADFHGALIAEHGGSAPGGTAQIVLAPERHAAAIVLVNDTVPATMLAWQLIDRALRGTAAADWIADVAGRPGPDAAAPAPAERAPPADAKPPAHPMPAYAGRYRDPWYGDLEVVWDGRMLMLHMTRSQLLRGPLIPFGGETFLARWPDRSLNADALVTFEADAGGRPVRIRLTPFAEDTDFSYDYQHLAPVRVPGPRADR</sequence>
<dbReference type="PANTHER" id="PTHR46825">
    <property type="entry name" value="D-ALANYL-D-ALANINE-CARBOXYPEPTIDASE/ENDOPEPTIDASE AMPH"/>
    <property type="match status" value="1"/>
</dbReference>
<dbReference type="AlphaFoldDB" id="A0A4V3QWF8"/>
<dbReference type="RefSeq" id="WP_135984851.1">
    <property type="nucleotide sequence ID" value="NZ_JAASQM010000004.1"/>
</dbReference>
<feature type="domain" description="Peptidase S12 Pab87-related C-terminal" evidence="4">
    <location>
        <begin position="403"/>
        <end position="502"/>
    </location>
</feature>
<evidence type="ECO:0000313" key="6">
    <source>
        <dbReference type="Proteomes" id="UP000309848"/>
    </source>
</evidence>
<gene>
    <name evidence="5" type="ORF">E5A74_11140</name>
</gene>
<dbReference type="SUPFAM" id="SSF56601">
    <property type="entry name" value="beta-lactamase/transpeptidase-like"/>
    <property type="match status" value="1"/>
</dbReference>
<reference evidence="5 6" key="1">
    <citation type="submission" date="2019-04" db="EMBL/GenBank/DDBJ databases">
        <title>Sphingomonas psychrotolerans sp. nov., isolated from soil in the Tianshan Mountains, Xinjiang, China.</title>
        <authorList>
            <person name="Luo Y."/>
            <person name="Sheng H."/>
        </authorList>
    </citation>
    <scope>NUCLEOTIDE SEQUENCE [LARGE SCALE GENOMIC DNA]</scope>
    <source>
        <strain evidence="5 6">KIS18-15</strain>
    </source>
</reference>
<organism evidence="5 6">
    <name type="scientific">Sphingomonas naasensis</name>
    <dbReference type="NCBI Taxonomy" id="1344951"/>
    <lineage>
        <taxon>Bacteria</taxon>
        <taxon>Pseudomonadati</taxon>
        <taxon>Pseudomonadota</taxon>
        <taxon>Alphaproteobacteria</taxon>
        <taxon>Sphingomonadales</taxon>
        <taxon>Sphingomonadaceae</taxon>
        <taxon>Sphingomonas</taxon>
    </lineage>
</organism>
<evidence type="ECO:0000259" key="4">
    <source>
        <dbReference type="Pfam" id="PF11954"/>
    </source>
</evidence>
<dbReference type="Pfam" id="PF11954">
    <property type="entry name" value="DUF3471"/>
    <property type="match status" value="1"/>
</dbReference>
<name>A0A4V3QWF8_9SPHN</name>
<feature type="compositionally biased region" description="Low complexity" evidence="1">
    <location>
        <begin position="385"/>
        <end position="401"/>
    </location>
</feature>
<dbReference type="Proteomes" id="UP000309848">
    <property type="component" value="Unassembled WGS sequence"/>
</dbReference>
<evidence type="ECO:0000256" key="2">
    <source>
        <dbReference type="SAM" id="SignalP"/>
    </source>
</evidence>
<evidence type="ECO:0000256" key="1">
    <source>
        <dbReference type="SAM" id="MobiDB-lite"/>
    </source>
</evidence>
<dbReference type="EMBL" id="SRXU01000004">
    <property type="protein sequence ID" value="TGX42392.1"/>
    <property type="molecule type" value="Genomic_DNA"/>
</dbReference>
<dbReference type="InterPro" id="IPR012338">
    <property type="entry name" value="Beta-lactam/transpept-like"/>
</dbReference>
<keyword evidence="5" id="KW-0378">Hydrolase</keyword>
<protein>
    <submittedName>
        <fullName evidence="5">Serine hydrolase</fullName>
    </submittedName>
</protein>
<dbReference type="InterPro" id="IPR050491">
    <property type="entry name" value="AmpC-like"/>
</dbReference>
<evidence type="ECO:0000259" key="3">
    <source>
        <dbReference type="Pfam" id="PF00144"/>
    </source>
</evidence>
<dbReference type="Pfam" id="PF00144">
    <property type="entry name" value="Beta-lactamase"/>
    <property type="match status" value="1"/>
</dbReference>
<dbReference type="InterPro" id="IPR001466">
    <property type="entry name" value="Beta-lactam-related"/>
</dbReference>
<evidence type="ECO:0000313" key="5">
    <source>
        <dbReference type="EMBL" id="TGX42392.1"/>
    </source>
</evidence>
<dbReference type="Gene3D" id="2.40.128.600">
    <property type="match status" value="1"/>
</dbReference>
<dbReference type="GO" id="GO:0016787">
    <property type="term" value="F:hydrolase activity"/>
    <property type="evidence" value="ECO:0007669"/>
    <property type="project" value="UniProtKB-KW"/>
</dbReference>
<dbReference type="OrthoDB" id="5377981at2"/>
<proteinExistence type="predicted"/>